<feature type="signal peptide" evidence="1">
    <location>
        <begin position="1"/>
        <end position="18"/>
    </location>
</feature>
<dbReference type="Proteomes" id="UP001209107">
    <property type="component" value="Unassembled WGS sequence"/>
</dbReference>
<organism evidence="2 3">
    <name type="scientific">Kaistella yananensis</name>
    <dbReference type="NCBI Taxonomy" id="2989820"/>
    <lineage>
        <taxon>Bacteria</taxon>
        <taxon>Pseudomonadati</taxon>
        <taxon>Bacteroidota</taxon>
        <taxon>Flavobacteriia</taxon>
        <taxon>Flavobacteriales</taxon>
        <taxon>Weeksellaceae</taxon>
        <taxon>Chryseobacterium group</taxon>
        <taxon>Kaistella</taxon>
    </lineage>
</organism>
<keyword evidence="3" id="KW-1185">Reference proteome</keyword>
<dbReference type="EMBL" id="JAPCHZ010000004">
    <property type="protein sequence ID" value="MCW4452206.1"/>
    <property type="molecule type" value="Genomic_DNA"/>
</dbReference>
<protein>
    <submittedName>
        <fullName evidence="2">Uncharacterized protein</fullName>
    </submittedName>
</protein>
<proteinExistence type="predicted"/>
<keyword evidence="1" id="KW-0732">Signal</keyword>
<accession>A0ABT3JN50</accession>
<comment type="caution">
    <text evidence="2">The sequence shown here is derived from an EMBL/GenBank/DDBJ whole genome shotgun (WGS) entry which is preliminary data.</text>
</comment>
<name>A0ABT3JN50_9FLAO</name>
<reference evidence="2 3" key="1">
    <citation type="submission" date="2022-10" db="EMBL/GenBank/DDBJ databases">
        <title>Kaistella sp. BT-6-1-3.</title>
        <authorList>
            <person name="Ai J."/>
            <person name="Deng Z."/>
        </authorList>
    </citation>
    <scope>NUCLEOTIDE SEQUENCE [LARGE SCALE GENOMIC DNA]</scope>
    <source>
        <strain evidence="2 3">BT6-1-3</strain>
    </source>
</reference>
<dbReference type="RefSeq" id="WP_265144356.1">
    <property type="nucleotide sequence ID" value="NZ_JAPCHZ010000004.1"/>
</dbReference>
<feature type="chain" id="PRO_5045607746" evidence="1">
    <location>
        <begin position="19"/>
        <end position="233"/>
    </location>
</feature>
<sequence>MKNIVTFAVLLLPFALFSQQKALTEEGKEVVLFDNGTWKFVNESDAKVLETIVTNNDVFEKPKTASFLIKSKKMDVGVYFDPKKWKLATQNISPHVEYFFAERNSNDGYFGFMITEKVQIATLKNLKDLIIENVNRNVDYFRLKESEYRTVNGMKVLYIRYAANTKGMDFEYAGNYSINSDGYAGVVGFASQKVFEQSFGAVQELINGISVTPKEDIKETVEYKSPPPPMISK</sequence>
<evidence type="ECO:0000256" key="1">
    <source>
        <dbReference type="SAM" id="SignalP"/>
    </source>
</evidence>
<gene>
    <name evidence="2" type="ORF">OK344_08290</name>
</gene>
<evidence type="ECO:0000313" key="3">
    <source>
        <dbReference type="Proteomes" id="UP001209107"/>
    </source>
</evidence>
<evidence type="ECO:0000313" key="2">
    <source>
        <dbReference type="EMBL" id="MCW4452206.1"/>
    </source>
</evidence>